<reference evidence="7" key="1">
    <citation type="submission" date="2011-01" db="EMBL/GenBank/DDBJ databases">
        <authorList>
            <person name="Muzny D."/>
            <person name="Qin X."/>
            <person name="Buhay C."/>
            <person name="Dugan-Rocha S."/>
            <person name="Ding Y."/>
            <person name="Chen G."/>
            <person name="Hawes A."/>
            <person name="Holder M."/>
            <person name="Jhangiani S."/>
            <person name="Johnson A."/>
            <person name="Khan Z."/>
            <person name="Li Z."/>
            <person name="Liu W."/>
            <person name="Liu X."/>
            <person name="Perez L."/>
            <person name="Shen H."/>
            <person name="Wang Q."/>
            <person name="Watt J."/>
            <person name="Xi L."/>
            <person name="Xin Y."/>
            <person name="Zhou J."/>
            <person name="Deng J."/>
            <person name="Jiang H."/>
            <person name="Liu Y."/>
            <person name="Qu J."/>
            <person name="Song X.-Z."/>
            <person name="Zhang L."/>
            <person name="Villasana D."/>
            <person name="Johnson A."/>
            <person name="Liu J."/>
            <person name="Liyanage D."/>
            <person name="Lorensuhewa L."/>
            <person name="Robinson T."/>
            <person name="Song A."/>
            <person name="Song B.-B."/>
            <person name="Dinh H."/>
            <person name="Thornton R."/>
            <person name="Coyle M."/>
            <person name="Francisco L."/>
            <person name="Jackson L."/>
            <person name="Javaid M."/>
            <person name="Korchina V."/>
            <person name="Kovar C."/>
            <person name="Mata R."/>
            <person name="Mathew T."/>
            <person name="Ngo R."/>
            <person name="Nguyen L."/>
            <person name="Nguyen N."/>
            <person name="Okwuonu G."/>
            <person name="Ongeri F."/>
            <person name="Pham C."/>
            <person name="Simmons D."/>
            <person name="Wilczek-Boney K."/>
            <person name="Hale W."/>
            <person name="Jakkamsetti A."/>
            <person name="Pham P."/>
            <person name="Ruth R."/>
            <person name="San Lucas F."/>
            <person name="Warren J."/>
            <person name="Zhang J."/>
            <person name="Zhao Z."/>
            <person name="Zhou C."/>
            <person name="Zhu D."/>
            <person name="Lee S."/>
            <person name="Bess C."/>
            <person name="Blankenburg K."/>
            <person name="Forbes L."/>
            <person name="Fu Q."/>
            <person name="Gubbala S."/>
            <person name="Hirani K."/>
            <person name="Jayaseelan J.C."/>
            <person name="Lara F."/>
            <person name="Munidasa M."/>
            <person name="Palculict T."/>
            <person name="Patil S."/>
            <person name="Pu L.-L."/>
            <person name="Saada N."/>
            <person name="Tang L."/>
            <person name="Weissenberger G."/>
            <person name="Zhu Y."/>
            <person name="Hemphill L."/>
            <person name="Shang Y."/>
            <person name="Youmans B."/>
            <person name="Ayvaz T."/>
            <person name="Ross M."/>
            <person name="Santibanez J."/>
            <person name="Aqrawi P."/>
            <person name="Gross S."/>
            <person name="Joshi V."/>
            <person name="Fowler G."/>
            <person name="Nazareth L."/>
            <person name="Reid J."/>
            <person name="Worley K."/>
            <person name="Petrosino J."/>
            <person name="Highlander S."/>
            <person name="Gibbs R."/>
        </authorList>
    </citation>
    <scope>NUCLEOTIDE SEQUENCE [LARGE SCALE GENOMIC DNA]</scope>
    <source>
        <strain evidence="7">ATCC 33269</strain>
    </source>
</reference>
<evidence type="ECO:0000256" key="4">
    <source>
        <dbReference type="ARBA" id="ARBA00023284"/>
    </source>
</evidence>
<evidence type="ECO:0000259" key="6">
    <source>
        <dbReference type="PROSITE" id="PS51352"/>
    </source>
</evidence>
<dbReference type="InterPro" id="IPR050553">
    <property type="entry name" value="Thioredoxin_ResA/DsbE_sf"/>
</dbReference>
<protein>
    <recommendedName>
        <fullName evidence="6">Thioredoxin domain-containing protein</fullName>
    </recommendedName>
</protein>
<keyword evidence="2" id="KW-0201">Cytochrome c-type biogenesis</keyword>
<evidence type="ECO:0000256" key="1">
    <source>
        <dbReference type="ARBA" id="ARBA00004196"/>
    </source>
</evidence>
<dbReference type="EMBL" id="AEPE02000003">
    <property type="protein sequence ID" value="EFZ37404.1"/>
    <property type="molecule type" value="Genomic_DNA"/>
</dbReference>
<dbReference type="PANTHER" id="PTHR42852">
    <property type="entry name" value="THIOL:DISULFIDE INTERCHANGE PROTEIN DSBE"/>
    <property type="match status" value="1"/>
</dbReference>
<dbReference type="GO" id="GO:0030313">
    <property type="term" value="C:cell envelope"/>
    <property type="evidence" value="ECO:0007669"/>
    <property type="project" value="UniProtKB-SubCell"/>
</dbReference>
<dbReference type="InterPro" id="IPR013766">
    <property type="entry name" value="Thioredoxin_domain"/>
</dbReference>
<dbReference type="HOGENOM" id="CLU_552823_0_0_10"/>
<dbReference type="GO" id="GO:0016491">
    <property type="term" value="F:oxidoreductase activity"/>
    <property type="evidence" value="ECO:0007669"/>
    <property type="project" value="InterPro"/>
</dbReference>
<evidence type="ECO:0000256" key="5">
    <source>
        <dbReference type="SAM" id="SignalP"/>
    </source>
</evidence>
<evidence type="ECO:0000256" key="3">
    <source>
        <dbReference type="ARBA" id="ARBA00023157"/>
    </source>
</evidence>
<dbReference type="Pfam" id="PF08534">
    <property type="entry name" value="Redoxin"/>
    <property type="match status" value="1"/>
</dbReference>
<keyword evidence="3" id="KW-1015">Disulfide bond</keyword>
<dbReference type="GO" id="GO:0017004">
    <property type="term" value="P:cytochrome complex assembly"/>
    <property type="evidence" value="ECO:0007669"/>
    <property type="project" value="UniProtKB-KW"/>
</dbReference>
<evidence type="ECO:0000313" key="7">
    <source>
        <dbReference type="EMBL" id="EFZ37404.1"/>
    </source>
</evidence>
<dbReference type="PANTHER" id="PTHR42852:SF6">
    <property type="entry name" value="THIOL:DISULFIDE INTERCHANGE PROTEIN DSBE"/>
    <property type="match status" value="1"/>
</dbReference>
<name>E7RNW1_9BACT</name>
<dbReference type="Proteomes" id="UP000005580">
    <property type="component" value="Unassembled WGS sequence"/>
</dbReference>
<keyword evidence="8" id="KW-1185">Reference proteome</keyword>
<comment type="subcellular location">
    <subcellularLocation>
        <location evidence="1">Cell envelope</location>
    </subcellularLocation>
</comment>
<feature type="domain" description="Thioredoxin" evidence="6">
    <location>
        <begin position="346"/>
        <end position="479"/>
    </location>
</feature>
<dbReference type="PROSITE" id="PS51352">
    <property type="entry name" value="THIOREDOXIN_2"/>
    <property type="match status" value="1"/>
</dbReference>
<keyword evidence="4" id="KW-0676">Redox-active center</keyword>
<feature type="chain" id="PRO_5003221445" description="Thioredoxin domain-containing protein" evidence="5">
    <location>
        <begin position="24"/>
        <end position="493"/>
    </location>
</feature>
<sequence length="493" mass="58173">MKECMKKKILLLMCMLVYITCFCANIHKKSHTVVLTFDTVKSNYDTIFFSTGASVITPQPILSFRLSADKKETVAPKKNVEIYPILDIVAVNHKYNPTSSVDFILHSGDSIGIHYVKEGAPFIEIKNRIVKKYDLNYDYFKRQRYPISEGMQTIEIVKNPSTYFYKKLIKGNKTISIPKILQEFYPKLLKELKDESIWLDSLFKSSQVSEKEYKFYKERNKYTLLNLNHRDNSIAHLDSLLKGYNDSIYRTDLYGFYKEYYYLVGVNYLNSIQPLLKNDKFTATYDFIENKKDEFGLLSQDLLELVLKNILQKSPIEQRQKYFNNFSNLVSDTSIISKLKSEYENLLNLDIAITNDLLLLSSQGEKITFDYLIRQCKGKIVYVDFWASWCAPCLEEMNYSKRLRDNKKFNDIVFIYLALNDKEERWKQKFENAHLRDYKHNYLILNSNDALFIKQNKINTLPRYMIFDKLGKLINKDAYRPSNNKIYKILLND</sequence>
<dbReference type="Gene3D" id="3.40.30.10">
    <property type="entry name" value="Glutaredoxin"/>
    <property type="match status" value="1"/>
</dbReference>
<feature type="signal peptide" evidence="5">
    <location>
        <begin position="1"/>
        <end position="23"/>
    </location>
</feature>
<comment type="caution">
    <text evidence="7">The sequence shown here is derived from an EMBL/GenBank/DDBJ whole genome shotgun (WGS) entry which is preliminary data.</text>
</comment>
<gene>
    <name evidence="7" type="ORF">HMPREF0663_10862</name>
</gene>
<organism evidence="7 8">
    <name type="scientific">Hoylesella oralis ATCC 33269</name>
    <dbReference type="NCBI Taxonomy" id="873533"/>
    <lineage>
        <taxon>Bacteria</taxon>
        <taxon>Pseudomonadati</taxon>
        <taxon>Bacteroidota</taxon>
        <taxon>Bacteroidia</taxon>
        <taxon>Bacteroidales</taxon>
        <taxon>Prevotellaceae</taxon>
        <taxon>Hoylesella</taxon>
    </lineage>
</organism>
<dbReference type="STRING" id="28134.SAMN05444288_0048"/>
<dbReference type="AlphaFoldDB" id="E7RNW1"/>
<evidence type="ECO:0000313" key="8">
    <source>
        <dbReference type="Proteomes" id="UP000005580"/>
    </source>
</evidence>
<dbReference type="InterPro" id="IPR013740">
    <property type="entry name" value="Redoxin"/>
</dbReference>
<proteinExistence type="predicted"/>
<dbReference type="eggNOG" id="COG0526">
    <property type="taxonomic scope" value="Bacteria"/>
</dbReference>
<evidence type="ECO:0000256" key="2">
    <source>
        <dbReference type="ARBA" id="ARBA00022748"/>
    </source>
</evidence>
<dbReference type="SUPFAM" id="SSF52833">
    <property type="entry name" value="Thioredoxin-like"/>
    <property type="match status" value="1"/>
</dbReference>
<keyword evidence="5" id="KW-0732">Signal</keyword>
<dbReference type="CDD" id="cd02966">
    <property type="entry name" value="TlpA_like_family"/>
    <property type="match status" value="1"/>
</dbReference>
<accession>E7RNW1</accession>
<dbReference type="InterPro" id="IPR036249">
    <property type="entry name" value="Thioredoxin-like_sf"/>
</dbReference>